<evidence type="ECO:0000256" key="15">
    <source>
        <dbReference type="SAM" id="Phobius"/>
    </source>
</evidence>
<comment type="similarity">
    <text evidence="4 13">Belongs to the cytochrome P450 family.</text>
</comment>
<dbReference type="PRINTS" id="PR00463">
    <property type="entry name" value="EP450I"/>
</dbReference>
<evidence type="ECO:0000256" key="9">
    <source>
        <dbReference type="ARBA" id="ARBA00023002"/>
    </source>
</evidence>
<dbReference type="Gene3D" id="1.10.630.10">
    <property type="entry name" value="Cytochrome P450"/>
    <property type="match status" value="1"/>
</dbReference>
<dbReference type="RefSeq" id="XP_015177306.1">
    <property type="nucleotide sequence ID" value="XM_015321820.1"/>
</dbReference>
<comment type="cofactor">
    <cofactor evidence="1">
        <name>heme</name>
        <dbReference type="ChEBI" id="CHEBI:30413"/>
    </cofactor>
</comment>
<accession>A0ABM1IAR9</accession>
<keyword evidence="11 13" id="KW-0503">Monooxygenase</keyword>
<protein>
    <submittedName>
        <fullName evidence="17">Cytochrome P450 9e2-like</fullName>
    </submittedName>
</protein>
<dbReference type="PANTHER" id="PTHR24292:SF54">
    <property type="entry name" value="CYP9F3-RELATED"/>
    <property type="match status" value="1"/>
</dbReference>
<keyword evidence="7" id="KW-0256">Endoplasmic reticulum</keyword>
<dbReference type="CDD" id="cd11056">
    <property type="entry name" value="CYP6-like"/>
    <property type="match status" value="1"/>
</dbReference>
<dbReference type="PROSITE" id="PS00086">
    <property type="entry name" value="CYTOCHROME_P450"/>
    <property type="match status" value="1"/>
</dbReference>
<evidence type="ECO:0000256" key="4">
    <source>
        <dbReference type="ARBA" id="ARBA00010617"/>
    </source>
</evidence>
<keyword evidence="6 13" id="KW-0479">Metal-binding</keyword>
<evidence type="ECO:0000313" key="17">
    <source>
        <dbReference type="RefSeq" id="XP_015177306.1"/>
    </source>
</evidence>
<dbReference type="SUPFAM" id="SSF48264">
    <property type="entry name" value="Cytochrome P450"/>
    <property type="match status" value="1"/>
</dbReference>
<keyword evidence="15" id="KW-1133">Transmembrane helix</keyword>
<evidence type="ECO:0000256" key="3">
    <source>
        <dbReference type="ARBA" id="ARBA00004406"/>
    </source>
</evidence>
<evidence type="ECO:0000256" key="11">
    <source>
        <dbReference type="ARBA" id="ARBA00023033"/>
    </source>
</evidence>
<dbReference type="InterPro" id="IPR036396">
    <property type="entry name" value="Cyt_P450_sf"/>
</dbReference>
<keyword evidence="10 13" id="KW-0408">Iron</keyword>
<keyword evidence="16" id="KW-1185">Reference proteome</keyword>
<dbReference type="InterPro" id="IPR002401">
    <property type="entry name" value="Cyt_P450_E_grp-I"/>
</dbReference>
<gene>
    <name evidence="17" type="primary">LOC107066836</name>
</gene>
<keyword evidence="12 15" id="KW-0472">Membrane</keyword>
<dbReference type="InterPro" id="IPR050476">
    <property type="entry name" value="Insect_CytP450_Detox"/>
</dbReference>
<evidence type="ECO:0000256" key="5">
    <source>
        <dbReference type="ARBA" id="ARBA00022617"/>
    </source>
</evidence>
<keyword evidence="15" id="KW-0812">Transmembrane</keyword>
<name>A0ABM1IAR9_POLDO</name>
<feature type="region of interest" description="Disordered" evidence="14">
    <location>
        <begin position="526"/>
        <end position="546"/>
    </location>
</feature>
<evidence type="ECO:0000256" key="1">
    <source>
        <dbReference type="ARBA" id="ARBA00001971"/>
    </source>
</evidence>
<dbReference type="Pfam" id="PF00067">
    <property type="entry name" value="p450"/>
    <property type="match status" value="1"/>
</dbReference>
<evidence type="ECO:0000256" key="12">
    <source>
        <dbReference type="ARBA" id="ARBA00023136"/>
    </source>
</evidence>
<dbReference type="InterPro" id="IPR017972">
    <property type="entry name" value="Cyt_P450_CS"/>
</dbReference>
<dbReference type="PANTHER" id="PTHR24292">
    <property type="entry name" value="CYTOCHROME P450"/>
    <property type="match status" value="1"/>
</dbReference>
<evidence type="ECO:0000256" key="10">
    <source>
        <dbReference type="ARBA" id="ARBA00023004"/>
    </source>
</evidence>
<organism evidence="16 17">
    <name type="scientific">Polistes dominula</name>
    <name type="common">European paper wasp</name>
    <name type="synonym">Vespa dominula</name>
    <dbReference type="NCBI Taxonomy" id="743375"/>
    <lineage>
        <taxon>Eukaryota</taxon>
        <taxon>Metazoa</taxon>
        <taxon>Ecdysozoa</taxon>
        <taxon>Arthropoda</taxon>
        <taxon>Hexapoda</taxon>
        <taxon>Insecta</taxon>
        <taxon>Pterygota</taxon>
        <taxon>Neoptera</taxon>
        <taxon>Endopterygota</taxon>
        <taxon>Hymenoptera</taxon>
        <taxon>Apocrita</taxon>
        <taxon>Aculeata</taxon>
        <taxon>Vespoidea</taxon>
        <taxon>Vespidae</taxon>
        <taxon>Polistinae</taxon>
        <taxon>Polistini</taxon>
        <taxon>Polistes</taxon>
    </lineage>
</organism>
<sequence length="546" mass="63163">MNTWTIILTLVIVILSLYYYVKYISNYFERINLPYLKPVPFLGSLGPAILRQKTLAEIAVDAYNVTPKEAKYIGFFIMMKPMIMIRDPELIKTITVKSFDHFPNHRGFADEGLDILFKKNLFALKDDKWKEARTMLSPTFTLSKLKGMFKLMNECAIDFTNYLSKMPTSEKTLEMKNIFTRYTNDVIAACAFGITINSMKDPENDFYVNGKKATNFDGFKSIVFFFIHNFPWLANKLKLKLVPIDLENYFINVITDIINTRKQRNIVRNDMIQIMMEAKEKKAEIGEELTIIDIASQAFSFFFGGFDSISSAMCFTCHEIGVNPDIQKRLQDEIDDVIEKTNGNPTYDSINNMQYLDAVINESLRRYPIGVFLDRMVADDFELPPALPDGKPYLLKKDKYIWLTNYGLHHDPNYFENPYKFDPERFLIKGKEIINSGYYLPFGMGPRMCIANRFALLELKVLIYHLLARCNLKPCTKTQIPMKLSKKGLFSMASENGFWMTLEERNNVHPSLQNYVFDNDTSTDVKHNNTNNVSSNNVSNNHNAKM</sequence>
<keyword evidence="5 13" id="KW-0349">Heme</keyword>
<keyword evidence="9 13" id="KW-0560">Oxidoreductase</keyword>
<dbReference type="InterPro" id="IPR001128">
    <property type="entry name" value="Cyt_P450"/>
</dbReference>
<dbReference type="Proteomes" id="UP000694924">
    <property type="component" value="Unplaced"/>
</dbReference>
<keyword evidence="8" id="KW-0492">Microsome</keyword>
<evidence type="ECO:0000256" key="6">
    <source>
        <dbReference type="ARBA" id="ARBA00022723"/>
    </source>
</evidence>
<evidence type="ECO:0000256" key="2">
    <source>
        <dbReference type="ARBA" id="ARBA00004174"/>
    </source>
</evidence>
<evidence type="ECO:0000256" key="8">
    <source>
        <dbReference type="ARBA" id="ARBA00022848"/>
    </source>
</evidence>
<evidence type="ECO:0000256" key="14">
    <source>
        <dbReference type="SAM" id="MobiDB-lite"/>
    </source>
</evidence>
<evidence type="ECO:0000256" key="7">
    <source>
        <dbReference type="ARBA" id="ARBA00022824"/>
    </source>
</evidence>
<feature type="compositionally biased region" description="Low complexity" evidence="14">
    <location>
        <begin position="528"/>
        <end position="546"/>
    </location>
</feature>
<evidence type="ECO:0000256" key="13">
    <source>
        <dbReference type="RuleBase" id="RU000461"/>
    </source>
</evidence>
<dbReference type="GeneID" id="107066836"/>
<comment type="subcellular location">
    <subcellularLocation>
        <location evidence="3">Endoplasmic reticulum membrane</location>
        <topology evidence="3">Peripheral membrane protein</topology>
    </subcellularLocation>
    <subcellularLocation>
        <location evidence="2">Microsome membrane</location>
        <topology evidence="2">Peripheral membrane protein</topology>
    </subcellularLocation>
</comment>
<feature type="transmembrane region" description="Helical" evidence="15">
    <location>
        <begin position="6"/>
        <end position="21"/>
    </location>
</feature>
<dbReference type="PRINTS" id="PR00385">
    <property type="entry name" value="P450"/>
</dbReference>
<evidence type="ECO:0000313" key="16">
    <source>
        <dbReference type="Proteomes" id="UP000694924"/>
    </source>
</evidence>
<reference evidence="17" key="1">
    <citation type="submission" date="2025-08" db="UniProtKB">
        <authorList>
            <consortium name="RefSeq"/>
        </authorList>
    </citation>
    <scope>IDENTIFICATION</scope>
    <source>
        <tissue evidence="17">Whole body</tissue>
    </source>
</reference>
<proteinExistence type="inferred from homology"/>